<keyword evidence="3" id="KW-1185">Reference proteome</keyword>
<feature type="compositionally biased region" description="Polar residues" evidence="1">
    <location>
        <begin position="44"/>
        <end position="61"/>
    </location>
</feature>
<proteinExistence type="predicted"/>
<feature type="region of interest" description="Disordered" evidence="1">
    <location>
        <begin position="87"/>
        <end position="144"/>
    </location>
</feature>
<protein>
    <submittedName>
        <fullName evidence="2">Uncharacterized protein</fullName>
    </submittedName>
</protein>
<evidence type="ECO:0000313" key="3">
    <source>
        <dbReference type="Proteomes" id="UP000791440"/>
    </source>
</evidence>
<evidence type="ECO:0000313" key="2">
    <source>
        <dbReference type="EMBL" id="KAG6445565.1"/>
    </source>
</evidence>
<accession>A0A922CG25</accession>
<organism evidence="2 3">
    <name type="scientific">Manduca sexta</name>
    <name type="common">Tobacco hawkmoth</name>
    <name type="synonym">Tobacco hornworm</name>
    <dbReference type="NCBI Taxonomy" id="7130"/>
    <lineage>
        <taxon>Eukaryota</taxon>
        <taxon>Metazoa</taxon>
        <taxon>Ecdysozoa</taxon>
        <taxon>Arthropoda</taxon>
        <taxon>Hexapoda</taxon>
        <taxon>Insecta</taxon>
        <taxon>Pterygota</taxon>
        <taxon>Neoptera</taxon>
        <taxon>Endopterygota</taxon>
        <taxon>Lepidoptera</taxon>
        <taxon>Glossata</taxon>
        <taxon>Ditrysia</taxon>
        <taxon>Bombycoidea</taxon>
        <taxon>Sphingidae</taxon>
        <taxon>Sphinginae</taxon>
        <taxon>Sphingini</taxon>
        <taxon>Manduca</taxon>
    </lineage>
</organism>
<dbReference type="OrthoDB" id="7467972at2759"/>
<feature type="region of interest" description="Disordered" evidence="1">
    <location>
        <begin position="44"/>
        <end position="64"/>
    </location>
</feature>
<dbReference type="Proteomes" id="UP000791440">
    <property type="component" value="Unassembled WGS sequence"/>
</dbReference>
<feature type="compositionally biased region" description="Polar residues" evidence="1">
    <location>
        <begin position="490"/>
        <end position="507"/>
    </location>
</feature>
<feature type="region of interest" description="Disordered" evidence="1">
    <location>
        <begin position="255"/>
        <end position="308"/>
    </location>
</feature>
<reference evidence="2" key="1">
    <citation type="journal article" date="2016" name="Insect Biochem. Mol. Biol.">
        <title>Multifaceted biological insights from a draft genome sequence of the tobacco hornworm moth, Manduca sexta.</title>
        <authorList>
            <person name="Kanost M.R."/>
            <person name="Arrese E.L."/>
            <person name="Cao X."/>
            <person name="Chen Y.R."/>
            <person name="Chellapilla S."/>
            <person name="Goldsmith M.R."/>
            <person name="Grosse-Wilde E."/>
            <person name="Heckel D.G."/>
            <person name="Herndon N."/>
            <person name="Jiang H."/>
            <person name="Papanicolaou A."/>
            <person name="Qu J."/>
            <person name="Soulages J.L."/>
            <person name="Vogel H."/>
            <person name="Walters J."/>
            <person name="Waterhouse R.M."/>
            <person name="Ahn S.J."/>
            <person name="Almeida F.C."/>
            <person name="An C."/>
            <person name="Aqrawi P."/>
            <person name="Bretschneider A."/>
            <person name="Bryant W.B."/>
            <person name="Bucks S."/>
            <person name="Chao H."/>
            <person name="Chevignon G."/>
            <person name="Christen J.M."/>
            <person name="Clarke D.F."/>
            <person name="Dittmer N.T."/>
            <person name="Ferguson L.C.F."/>
            <person name="Garavelou S."/>
            <person name="Gordon K.H.J."/>
            <person name="Gunaratna R.T."/>
            <person name="Han Y."/>
            <person name="Hauser F."/>
            <person name="He Y."/>
            <person name="Heidel-Fischer H."/>
            <person name="Hirsh A."/>
            <person name="Hu Y."/>
            <person name="Jiang H."/>
            <person name="Kalra D."/>
            <person name="Klinner C."/>
            <person name="Konig C."/>
            <person name="Kovar C."/>
            <person name="Kroll A.R."/>
            <person name="Kuwar S.S."/>
            <person name="Lee S.L."/>
            <person name="Lehman R."/>
            <person name="Li K."/>
            <person name="Li Z."/>
            <person name="Liang H."/>
            <person name="Lovelace S."/>
            <person name="Lu Z."/>
            <person name="Mansfield J.H."/>
            <person name="McCulloch K.J."/>
            <person name="Mathew T."/>
            <person name="Morton B."/>
            <person name="Muzny D.M."/>
            <person name="Neunemann D."/>
            <person name="Ongeri F."/>
            <person name="Pauchet Y."/>
            <person name="Pu L.L."/>
            <person name="Pyrousis I."/>
            <person name="Rao X.J."/>
            <person name="Redding A."/>
            <person name="Roesel C."/>
            <person name="Sanchez-Gracia A."/>
            <person name="Schaack S."/>
            <person name="Shukla A."/>
            <person name="Tetreau G."/>
            <person name="Wang Y."/>
            <person name="Xiong G.H."/>
            <person name="Traut W."/>
            <person name="Walsh T.K."/>
            <person name="Worley K.C."/>
            <person name="Wu D."/>
            <person name="Wu W."/>
            <person name="Wu Y.Q."/>
            <person name="Zhang X."/>
            <person name="Zou Z."/>
            <person name="Zucker H."/>
            <person name="Briscoe A.D."/>
            <person name="Burmester T."/>
            <person name="Clem R.J."/>
            <person name="Feyereisen R."/>
            <person name="Grimmelikhuijzen C.J.P."/>
            <person name="Hamodrakas S.J."/>
            <person name="Hansson B.S."/>
            <person name="Huguet E."/>
            <person name="Jermiin L.S."/>
            <person name="Lan Q."/>
            <person name="Lehman H.K."/>
            <person name="Lorenzen M."/>
            <person name="Merzendorfer H."/>
            <person name="Michalopoulos I."/>
            <person name="Morton D.B."/>
            <person name="Muthukrishnan S."/>
            <person name="Oakeshott J.G."/>
            <person name="Palmer W."/>
            <person name="Park Y."/>
            <person name="Passarelli A.L."/>
            <person name="Rozas J."/>
            <person name="Schwartz L.M."/>
            <person name="Smith W."/>
            <person name="Southgate A."/>
            <person name="Vilcinskas A."/>
            <person name="Vogt R."/>
            <person name="Wang P."/>
            <person name="Werren J."/>
            <person name="Yu X.Q."/>
            <person name="Zhou J.J."/>
            <person name="Brown S.J."/>
            <person name="Scherer S.E."/>
            <person name="Richards S."/>
            <person name="Blissard G.W."/>
        </authorList>
    </citation>
    <scope>NUCLEOTIDE SEQUENCE</scope>
</reference>
<evidence type="ECO:0000256" key="1">
    <source>
        <dbReference type="SAM" id="MobiDB-lite"/>
    </source>
</evidence>
<feature type="region of interest" description="Disordered" evidence="1">
    <location>
        <begin position="1"/>
        <end position="28"/>
    </location>
</feature>
<feature type="region of interest" description="Disordered" evidence="1">
    <location>
        <begin position="483"/>
        <end position="527"/>
    </location>
</feature>
<feature type="compositionally biased region" description="Polar residues" evidence="1">
    <location>
        <begin position="164"/>
        <end position="173"/>
    </location>
</feature>
<sequence length="527" mass="56637">MSESQENKDCKGGNTTRAASVIKRSAAGNVCPIEDLDRACDITQDSANTNAPTSGPTTGASNEVVESAVVIPSPASDFQQPARIMTRSRRPLENAATAGQQSLNEMRPPRTPSRQGMTFVQDTHVNEAPRRGVRSLPTSPEPMDTDAVITVVPESDGDSKHESSANNKSSIRSNITTRSFSTIRRLGDTVANASGREERVGRDRRVMRIKQSLRNSSSSNNPIFVRRTHGRHSRTLRSNLRNIIDGSMGSLKPTPIPTIINTYRGKRDAQKADTSRDRKTKTRNIPIASGTSEPITSAATITSDHSTSSTAIAADPVIQQIDTSHSNPHPTTESFTAQMPTKSPSATSTLQTIAHNQDSATSVVVANASESGTTAMPRSTNDGTQVLSQEALKIVTLPADITSQEEIVDQATIEIRRDDQISISFSELHPDDSNVAENVTVSDNITCNEDSVPDITVSTNASDVIMISDNVDVRSLSPTVSLPSMPLLRTTPSPSVESDSATVQQLCSDDITSKYSSDNGEKEEKKD</sequence>
<feature type="region of interest" description="Disordered" evidence="1">
    <location>
        <begin position="213"/>
        <end position="232"/>
    </location>
</feature>
<feature type="compositionally biased region" description="Polar residues" evidence="1">
    <location>
        <begin position="112"/>
        <end position="123"/>
    </location>
</feature>
<feature type="compositionally biased region" description="Basic and acidic residues" evidence="1">
    <location>
        <begin position="1"/>
        <end position="11"/>
    </location>
</feature>
<comment type="caution">
    <text evidence="2">The sequence shown here is derived from an EMBL/GenBank/DDBJ whole genome shotgun (WGS) entry which is preliminary data.</text>
</comment>
<feature type="compositionally biased region" description="Polar residues" evidence="1">
    <location>
        <begin position="213"/>
        <end position="222"/>
    </location>
</feature>
<dbReference type="AlphaFoldDB" id="A0A922CG25"/>
<reference evidence="2" key="2">
    <citation type="submission" date="2020-12" db="EMBL/GenBank/DDBJ databases">
        <authorList>
            <person name="Kanost M."/>
        </authorList>
    </citation>
    <scope>NUCLEOTIDE SEQUENCE</scope>
</reference>
<feature type="compositionally biased region" description="Basic and acidic residues" evidence="1">
    <location>
        <begin position="265"/>
        <end position="277"/>
    </location>
</feature>
<feature type="region of interest" description="Disordered" evidence="1">
    <location>
        <begin position="322"/>
        <end position="345"/>
    </location>
</feature>
<dbReference type="EMBL" id="JH668323">
    <property type="protein sequence ID" value="KAG6445565.1"/>
    <property type="molecule type" value="Genomic_DNA"/>
</dbReference>
<feature type="compositionally biased region" description="Polar residues" evidence="1">
    <location>
        <begin position="289"/>
        <end position="308"/>
    </location>
</feature>
<feature type="region of interest" description="Disordered" evidence="1">
    <location>
        <begin position="154"/>
        <end position="173"/>
    </location>
</feature>
<gene>
    <name evidence="2" type="ORF">O3G_MSEX004003</name>
</gene>
<name>A0A922CG25_MANSE</name>